<dbReference type="PROSITE" id="PS00216">
    <property type="entry name" value="SUGAR_TRANSPORT_1"/>
    <property type="match status" value="1"/>
</dbReference>
<reference evidence="11 12" key="1">
    <citation type="journal article" date="2017" name="Mycologia">
        <title>Bifiguratus adelaidae, gen. et sp. nov., a new member of Mucoromycotina in endophytic and soil-dwelling habitats.</title>
        <authorList>
            <person name="Torres-Cruz T.J."/>
            <person name="Billingsley Tobias T.L."/>
            <person name="Almatruk M."/>
            <person name="Hesse C."/>
            <person name="Kuske C.R."/>
            <person name="Desiro A."/>
            <person name="Benucci G.M."/>
            <person name="Bonito G."/>
            <person name="Stajich J.E."/>
            <person name="Dunlap C."/>
            <person name="Arnold A.E."/>
            <person name="Porras-Alfaro A."/>
        </authorList>
    </citation>
    <scope>NUCLEOTIDE SEQUENCE [LARGE SCALE GENOMIC DNA]</scope>
    <source>
        <strain evidence="11 12">AZ0501</strain>
    </source>
</reference>
<dbReference type="AlphaFoldDB" id="A0A261Y3D1"/>
<sequence length="622" mass="68251">MEGRYGDGMTSVQTPRNQSDNVGPLDHAGNTGGVAPQQSAFSHQYSGQMPADNTYGNNNYSNTGNEYSTGMNEKTMLDRQEAQPDEKMGTIGVTEAEEVYQARAAIHEGEYSGLLGMIHNPFTAATAIFASLGGLLFGYDQGVISGVLVMQFFEAKFPLSASDKGFIVAILELGCWFGALCCGYLADRLSRKYTIVMASCIFLVGTALQTGAQSRSYLYAGRFIAGLSIGSLSMVVPLYQSEISPPSIRGSLVALQQFAITVGILISFWIDFGTNTIQSDTQWRLPLGLQLILGAILALGILFFPHSPRWLMAQGRDDEAARVLSKLRRKPVDSPLVVAEWSEIKAVVEFDKEVARRDFPQYADGSGRSNFMLGLMRYRELFRPGIFPRLCIGVLVNFFQQFTGINAVIYYAPTIFQSIGLSGTSTSLLATGVVGIINVVFTIPAVLFLDVIGRRPLLLGAAVMLTISHVIIAIMIGLYSSDWPAHAAQGWVAVAFIYVYIASFACSWGPIGWVLPSEIFPLRVRAKGISISASSNWMNNFIIALITPPMLQAWNWGAYVFFAAFCFLAFFWVLIFVPETKGRTLEEMDEVFGSKAGTVDVQLMQRIEGDIIRRRRSSFVQV</sequence>
<feature type="transmembrane region" description="Helical" evidence="9">
    <location>
        <begin position="556"/>
        <end position="577"/>
    </location>
</feature>
<dbReference type="InterPro" id="IPR020846">
    <property type="entry name" value="MFS_dom"/>
</dbReference>
<feature type="transmembrane region" description="Helical" evidence="9">
    <location>
        <begin position="456"/>
        <end position="479"/>
    </location>
</feature>
<evidence type="ECO:0000256" key="4">
    <source>
        <dbReference type="ARBA" id="ARBA00022692"/>
    </source>
</evidence>
<dbReference type="PRINTS" id="PR00171">
    <property type="entry name" value="SUGRTRNSPORT"/>
</dbReference>
<feature type="transmembrane region" description="Helical" evidence="9">
    <location>
        <begin position="193"/>
        <end position="211"/>
    </location>
</feature>
<feature type="domain" description="Major facilitator superfamily (MFS) profile" evidence="10">
    <location>
        <begin position="126"/>
        <end position="581"/>
    </location>
</feature>
<evidence type="ECO:0000256" key="2">
    <source>
        <dbReference type="ARBA" id="ARBA00010992"/>
    </source>
</evidence>
<evidence type="ECO:0000256" key="1">
    <source>
        <dbReference type="ARBA" id="ARBA00004141"/>
    </source>
</evidence>
<dbReference type="FunFam" id="1.20.1250.20:FF:000026">
    <property type="entry name" value="MFS quinate transporter QutD"/>
    <property type="match status" value="1"/>
</dbReference>
<feature type="compositionally biased region" description="Polar residues" evidence="8">
    <location>
        <begin position="36"/>
        <end position="47"/>
    </location>
</feature>
<dbReference type="EMBL" id="MVBO01000022">
    <property type="protein sequence ID" value="OZJ05111.1"/>
    <property type="molecule type" value="Genomic_DNA"/>
</dbReference>
<keyword evidence="6 9" id="KW-0472">Membrane</keyword>
<feature type="transmembrane region" description="Helical" evidence="9">
    <location>
        <begin position="251"/>
        <end position="270"/>
    </location>
</feature>
<dbReference type="PROSITE" id="PS00217">
    <property type="entry name" value="SUGAR_TRANSPORT_2"/>
    <property type="match status" value="1"/>
</dbReference>
<dbReference type="Gene3D" id="1.20.1250.20">
    <property type="entry name" value="MFS general substrate transporter like domains"/>
    <property type="match status" value="1"/>
</dbReference>
<feature type="transmembrane region" description="Helical" evidence="9">
    <location>
        <begin position="127"/>
        <end position="153"/>
    </location>
</feature>
<dbReference type="CDD" id="cd17356">
    <property type="entry name" value="MFS_HXT"/>
    <property type="match status" value="1"/>
</dbReference>
<protein>
    <recommendedName>
        <fullName evidence="10">Major facilitator superfamily (MFS) profile domain-containing protein</fullName>
    </recommendedName>
</protein>
<dbReference type="InterPro" id="IPR005829">
    <property type="entry name" value="Sugar_transporter_CS"/>
</dbReference>
<dbReference type="InterPro" id="IPR005828">
    <property type="entry name" value="MFS_sugar_transport-like"/>
</dbReference>
<dbReference type="PANTHER" id="PTHR48022:SF2">
    <property type="entry name" value="PLASTIDIC GLUCOSE TRANSPORTER 4"/>
    <property type="match status" value="1"/>
</dbReference>
<dbReference type="GO" id="GO:0016020">
    <property type="term" value="C:membrane"/>
    <property type="evidence" value="ECO:0007669"/>
    <property type="project" value="UniProtKB-SubCell"/>
</dbReference>
<evidence type="ECO:0000313" key="11">
    <source>
        <dbReference type="EMBL" id="OZJ05111.1"/>
    </source>
</evidence>
<dbReference type="PANTHER" id="PTHR48022">
    <property type="entry name" value="PLASTIDIC GLUCOSE TRANSPORTER 4"/>
    <property type="match status" value="1"/>
</dbReference>
<evidence type="ECO:0000256" key="5">
    <source>
        <dbReference type="ARBA" id="ARBA00022989"/>
    </source>
</evidence>
<dbReference type="Proteomes" id="UP000242875">
    <property type="component" value="Unassembled WGS sequence"/>
</dbReference>
<feature type="transmembrane region" description="Helical" evidence="9">
    <location>
        <begin position="165"/>
        <end position="186"/>
    </location>
</feature>
<keyword evidence="3 7" id="KW-0813">Transport</keyword>
<dbReference type="InterPro" id="IPR036259">
    <property type="entry name" value="MFS_trans_sf"/>
</dbReference>
<evidence type="ECO:0000256" key="9">
    <source>
        <dbReference type="SAM" id="Phobius"/>
    </source>
</evidence>
<keyword evidence="12" id="KW-1185">Reference proteome</keyword>
<comment type="caution">
    <text evidence="11">The sequence shown here is derived from an EMBL/GenBank/DDBJ whole genome shotgun (WGS) entry which is preliminary data.</text>
</comment>
<evidence type="ECO:0000256" key="8">
    <source>
        <dbReference type="SAM" id="MobiDB-lite"/>
    </source>
</evidence>
<evidence type="ECO:0000259" key="10">
    <source>
        <dbReference type="PROSITE" id="PS50850"/>
    </source>
</evidence>
<feature type="transmembrane region" description="Helical" evidence="9">
    <location>
        <begin position="491"/>
        <end position="516"/>
    </location>
</feature>
<dbReference type="Pfam" id="PF00083">
    <property type="entry name" value="Sugar_tr"/>
    <property type="match status" value="1"/>
</dbReference>
<gene>
    <name evidence="11" type="ORF">BZG36_01380</name>
</gene>
<feature type="transmembrane region" description="Helical" evidence="9">
    <location>
        <begin position="217"/>
        <end position="239"/>
    </location>
</feature>
<feature type="transmembrane region" description="Helical" evidence="9">
    <location>
        <begin position="429"/>
        <end position="449"/>
    </location>
</feature>
<dbReference type="NCBIfam" id="TIGR00879">
    <property type="entry name" value="SP"/>
    <property type="match status" value="1"/>
</dbReference>
<evidence type="ECO:0000256" key="7">
    <source>
        <dbReference type="RuleBase" id="RU003346"/>
    </source>
</evidence>
<dbReference type="PROSITE" id="PS50850">
    <property type="entry name" value="MFS"/>
    <property type="match status" value="1"/>
</dbReference>
<keyword evidence="5 9" id="KW-1133">Transmembrane helix</keyword>
<comment type="subcellular location">
    <subcellularLocation>
        <location evidence="1">Membrane</location>
        <topology evidence="1">Multi-pass membrane protein</topology>
    </subcellularLocation>
</comment>
<feature type="region of interest" description="Disordered" evidence="8">
    <location>
        <begin position="1"/>
        <end position="70"/>
    </location>
</feature>
<dbReference type="InterPro" id="IPR050360">
    <property type="entry name" value="MFS_Sugar_Transporters"/>
</dbReference>
<feature type="transmembrane region" description="Helical" evidence="9">
    <location>
        <begin position="386"/>
        <end position="409"/>
    </location>
</feature>
<evidence type="ECO:0000313" key="12">
    <source>
        <dbReference type="Proteomes" id="UP000242875"/>
    </source>
</evidence>
<dbReference type="GO" id="GO:0005351">
    <property type="term" value="F:carbohydrate:proton symporter activity"/>
    <property type="evidence" value="ECO:0007669"/>
    <property type="project" value="TreeGrafter"/>
</dbReference>
<dbReference type="OrthoDB" id="4142200at2759"/>
<feature type="compositionally biased region" description="Polar residues" evidence="8">
    <location>
        <begin position="10"/>
        <end position="21"/>
    </location>
</feature>
<feature type="transmembrane region" description="Helical" evidence="9">
    <location>
        <begin position="285"/>
        <end position="304"/>
    </location>
</feature>
<name>A0A261Y3D1_9FUNG</name>
<proteinExistence type="inferred from homology"/>
<feature type="transmembrane region" description="Helical" evidence="9">
    <location>
        <begin position="528"/>
        <end position="550"/>
    </location>
</feature>
<dbReference type="InterPro" id="IPR003663">
    <property type="entry name" value="Sugar/inositol_transpt"/>
</dbReference>
<evidence type="ECO:0000256" key="3">
    <source>
        <dbReference type="ARBA" id="ARBA00022448"/>
    </source>
</evidence>
<evidence type="ECO:0000256" key="6">
    <source>
        <dbReference type="ARBA" id="ARBA00023136"/>
    </source>
</evidence>
<organism evidence="11 12">
    <name type="scientific">Bifiguratus adelaidae</name>
    <dbReference type="NCBI Taxonomy" id="1938954"/>
    <lineage>
        <taxon>Eukaryota</taxon>
        <taxon>Fungi</taxon>
        <taxon>Fungi incertae sedis</taxon>
        <taxon>Mucoromycota</taxon>
        <taxon>Mucoromycotina</taxon>
        <taxon>Endogonomycetes</taxon>
        <taxon>Endogonales</taxon>
        <taxon>Endogonales incertae sedis</taxon>
        <taxon>Bifiguratus</taxon>
    </lineage>
</organism>
<accession>A0A261Y3D1</accession>
<feature type="compositionally biased region" description="Low complexity" evidence="8">
    <location>
        <begin position="53"/>
        <end position="69"/>
    </location>
</feature>
<dbReference type="SUPFAM" id="SSF103473">
    <property type="entry name" value="MFS general substrate transporter"/>
    <property type="match status" value="1"/>
</dbReference>
<comment type="similarity">
    <text evidence="2 7">Belongs to the major facilitator superfamily. Sugar transporter (TC 2.A.1.1) family.</text>
</comment>
<keyword evidence="4 9" id="KW-0812">Transmembrane</keyword>